<dbReference type="Proteomes" id="UP000193218">
    <property type="component" value="Unassembled WGS sequence"/>
</dbReference>
<dbReference type="InParanoid" id="A0A1Y1US47"/>
<dbReference type="EMBL" id="NBSH01000001">
    <property type="protein sequence ID" value="ORX40782.1"/>
    <property type="molecule type" value="Genomic_DNA"/>
</dbReference>
<reference evidence="1 2" key="1">
    <citation type="submission" date="2017-03" db="EMBL/GenBank/DDBJ databases">
        <title>Widespread Adenine N6-methylation of Active Genes in Fungi.</title>
        <authorList>
            <consortium name="DOE Joint Genome Institute"/>
            <person name="Mondo S.J."/>
            <person name="Dannebaum R.O."/>
            <person name="Kuo R.C."/>
            <person name="Louie K.B."/>
            <person name="Bewick A.J."/>
            <person name="Labutti K."/>
            <person name="Haridas S."/>
            <person name="Kuo A."/>
            <person name="Salamov A."/>
            <person name="Ahrendt S.R."/>
            <person name="Lau R."/>
            <person name="Bowen B.P."/>
            <person name="Lipzen A."/>
            <person name="Sullivan W."/>
            <person name="Andreopoulos W.B."/>
            <person name="Clum A."/>
            <person name="Lindquist E."/>
            <person name="Daum C."/>
            <person name="Northen T.R."/>
            <person name="Ramamoorthy G."/>
            <person name="Schmitz R.J."/>
            <person name="Gryganskyi A."/>
            <person name="Culley D."/>
            <person name="Magnuson J."/>
            <person name="James T.Y."/>
            <person name="O'Malley M.A."/>
            <person name="Stajich J.E."/>
            <person name="Spatafora J.W."/>
            <person name="Visel A."/>
            <person name="Grigoriev I.V."/>
        </authorList>
    </citation>
    <scope>NUCLEOTIDE SEQUENCE [LARGE SCALE GENOMIC DNA]</scope>
    <source>
        <strain evidence="1 2">NRRL Y-17943</strain>
    </source>
</reference>
<sequence length="640" mass="72329">MAMSSDQPDWHQAGGLDEAAVYMAFEASQPAWPSYNQVQAAPFMTGQPLSTAVSIPKHPAPAYWHHGPSDIGGSSAHFEQAHPFQPPLVANAPRPAVFRLTLGEYFQALHRHQHGLGPLEGPIAFRPERIQLHKKAVRANALERQAQETAWREWLTGKLNLPGTVSESALRHTRTSKNLALIAKLPGEAPHLASPAQDTPYHDDPPVQLLALDWDLERDNPEMVMEKTFTPIDAILSFSKRPAVSGANGRVVIESSSSVRGSMHRIVILITQPRDGSLPICSSHFAVIGFRDLPGVVRDRANQMFLLQDAEPLDDALQEFEQENICHSDKLFNDNLAAGYAFCWNSRSKDTFYRSMPALRQRLPVERQYCPECFAREDATLLVPPFERLGHERLWTDFWGVRMAQALAAVHSANGVAEPKIPMGPGITQMVEDDINFRATHAIDALDAGLLLPLDRQLLNTLIVQLNQRIYHEKMLLASGPSSVHFNSLWNVEASDSVVIRRDNIHLLNARLHNCRRSEALDPMENLARYVYLSRVVFNFKDVFRQKIEGPWLLDTYFTTLGFTPQARKVSTERFWLWLDLEHILYFYYFLRYAQDPVPLRSFKGTLVCLTELESITRTPFPIQVLSTPILDKLQAMHPK</sequence>
<accession>A0A1Y1US47</accession>
<comment type="caution">
    <text evidence="1">The sequence shown here is derived from an EMBL/GenBank/DDBJ whole genome shotgun (WGS) entry which is preliminary data.</text>
</comment>
<dbReference type="AlphaFoldDB" id="A0A1Y1US47"/>
<gene>
    <name evidence="1" type="ORF">BD324DRAFT_612097</name>
</gene>
<organism evidence="1 2">
    <name type="scientific">Kockovaella imperatae</name>
    <dbReference type="NCBI Taxonomy" id="4999"/>
    <lineage>
        <taxon>Eukaryota</taxon>
        <taxon>Fungi</taxon>
        <taxon>Dikarya</taxon>
        <taxon>Basidiomycota</taxon>
        <taxon>Agaricomycotina</taxon>
        <taxon>Tremellomycetes</taxon>
        <taxon>Tremellales</taxon>
        <taxon>Cuniculitremaceae</taxon>
        <taxon>Kockovaella</taxon>
    </lineage>
</organism>
<dbReference type="RefSeq" id="XP_021874461.1">
    <property type="nucleotide sequence ID" value="XM_022014349.1"/>
</dbReference>
<name>A0A1Y1US47_9TREE</name>
<evidence type="ECO:0000313" key="1">
    <source>
        <dbReference type="EMBL" id="ORX40782.1"/>
    </source>
</evidence>
<protein>
    <submittedName>
        <fullName evidence="1">Uncharacterized protein</fullName>
    </submittedName>
</protein>
<evidence type="ECO:0000313" key="2">
    <source>
        <dbReference type="Proteomes" id="UP000193218"/>
    </source>
</evidence>
<keyword evidence="2" id="KW-1185">Reference proteome</keyword>
<proteinExistence type="predicted"/>
<dbReference type="GeneID" id="33556157"/>